<dbReference type="AlphaFoldDB" id="A0A5C7ALX0"/>
<feature type="domain" description="SF3 helicase" evidence="4">
    <location>
        <begin position="241"/>
        <end position="397"/>
    </location>
</feature>
<dbReference type="Proteomes" id="UP000321935">
    <property type="component" value="Unassembled WGS sequence"/>
</dbReference>
<reference evidence="5 6" key="1">
    <citation type="submission" date="2019-08" db="EMBL/GenBank/DDBJ databases">
        <title>Genomes sequence of Algoriphagus aquimarinus ACAM450.</title>
        <authorList>
            <person name="Bowman J.P."/>
        </authorList>
    </citation>
    <scope>NUCLEOTIDE SEQUENCE [LARGE SCALE GENOMIC DNA]</scope>
    <source>
        <strain evidence="5 6">ACAM 450</strain>
    </source>
</reference>
<dbReference type="PANTHER" id="PTHR35372">
    <property type="entry name" value="ATP BINDING PROTEIN-RELATED"/>
    <property type="match status" value="1"/>
</dbReference>
<protein>
    <submittedName>
        <fullName evidence="5">DNA primase</fullName>
    </submittedName>
</protein>
<dbReference type="PROSITE" id="PS51206">
    <property type="entry name" value="SF3_HELICASE_1"/>
    <property type="match status" value="1"/>
</dbReference>
<evidence type="ECO:0000256" key="2">
    <source>
        <dbReference type="ARBA" id="ARBA00022801"/>
    </source>
</evidence>
<gene>
    <name evidence="5" type="ORF">ESV85_15330</name>
</gene>
<dbReference type="InterPro" id="IPR014015">
    <property type="entry name" value="Helicase_SF3_DNA-vir"/>
</dbReference>
<dbReference type="InterPro" id="IPR051620">
    <property type="entry name" value="ORF904-like_C"/>
</dbReference>
<dbReference type="RefSeq" id="WP_146919067.1">
    <property type="nucleotide sequence ID" value="NZ_VORW01000012.1"/>
</dbReference>
<dbReference type="GO" id="GO:0005524">
    <property type="term" value="F:ATP binding"/>
    <property type="evidence" value="ECO:0007669"/>
    <property type="project" value="UniProtKB-KW"/>
</dbReference>
<dbReference type="GO" id="GO:0004386">
    <property type="term" value="F:helicase activity"/>
    <property type="evidence" value="ECO:0007669"/>
    <property type="project" value="UniProtKB-KW"/>
</dbReference>
<accession>A0A5C7ALX0</accession>
<evidence type="ECO:0000256" key="3">
    <source>
        <dbReference type="ARBA" id="ARBA00022840"/>
    </source>
</evidence>
<evidence type="ECO:0000313" key="6">
    <source>
        <dbReference type="Proteomes" id="UP000321935"/>
    </source>
</evidence>
<evidence type="ECO:0000259" key="4">
    <source>
        <dbReference type="PROSITE" id="PS51206"/>
    </source>
</evidence>
<organism evidence="5 6">
    <name type="scientific">Algoriphagus aquimarinus</name>
    <dbReference type="NCBI Taxonomy" id="237018"/>
    <lineage>
        <taxon>Bacteria</taxon>
        <taxon>Pseudomonadati</taxon>
        <taxon>Bacteroidota</taxon>
        <taxon>Cytophagia</taxon>
        <taxon>Cytophagales</taxon>
        <taxon>Cyclobacteriaceae</taxon>
        <taxon>Algoriphagus</taxon>
    </lineage>
</organism>
<evidence type="ECO:0000256" key="1">
    <source>
        <dbReference type="ARBA" id="ARBA00022741"/>
    </source>
</evidence>
<dbReference type="InterPro" id="IPR045455">
    <property type="entry name" value="NrS-1_pol-like_helicase"/>
</dbReference>
<dbReference type="InterPro" id="IPR014818">
    <property type="entry name" value="Phage/plasmid_primase_P4_C"/>
</dbReference>
<keyword evidence="3" id="KW-0067">ATP-binding</keyword>
<dbReference type="PANTHER" id="PTHR35372:SF2">
    <property type="entry name" value="SF3 HELICASE DOMAIN-CONTAINING PROTEIN"/>
    <property type="match status" value="1"/>
</dbReference>
<dbReference type="InterPro" id="IPR027417">
    <property type="entry name" value="P-loop_NTPase"/>
</dbReference>
<dbReference type="Pfam" id="PF08706">
    <property type="entry name" value="D5_N"/>
    <property type="match status" value="1"/>
</dbReference>
<keyword evidence="2" id="KW-0378">Hydrolase</keyword>
<name>A0A5C7ALX0_9BACT</name>
<dbReference type="NCBIfam" id="TIGR01613">
    <property type="entry name" value="primase_Cterm"/>
    <property type="match status" value="1"/>
</dbReference>
<evidence type="ECO:0000313" key="5">
    <source>
        <dbReference type="EMBL" id="TXE07565.1"/>
    </source>
</evidence>
<dbReference type="GO" id="GO:0016787">
    <property type="term" value="F:hydrolase activity"/>
    <property type="evidence" value="ECO:0007669"/>
    <property type="project" value="UniProtKB-KW"/>
</dbReference>
<sequence>MQLEKSEFQKHLKENLTKVETKPHEDILQALLDSMEKVDFMIKAFPELKKLQGKINALIDFLEKQPNKETDECKAKREEMKDLNDKIDSMKLKEKHYLVISVEEILKKAKFQKLGLCLNGNFVYLYNGEYWKSIEQKTFENFLGEASQVLGIEKFTAKYFNFRERLYKQFTASGYLPTPPKPKNKVLINLKNGTFEISEKPNLRAFVPTDFMRYQLPFAYNEKATAPKFEAYLNRVLPEKDKQEVLCEYLGYIFIPTERLKLEKALFLYGGGANGKSVLYDIIRALLGDQNTSEYSLQSLTDVSGYSRAQIADKLVNYATEINGRLESSKFKALASGEPMEARLPYRDPFIIENYAKLIFNANELPKEVEFTHGFFRRFLIIPFEVTIPENEQNKGLAKEIIQEELPGVFNWVLTGLKRLLVNGKFSQSPSIDNALEDFKTESDTVKRFLQENGFTPDYEKKILLKDLYPQYREFALEDGNKPLSKSNFKKRLEANKIFVNRESEGLQVYVLQKDSENGNLTF</sequence>
<keyword evidence="1" id="KW-0547">Nucleotide-binding</keyword>
<proteinExistence type="predicted"/>
<dbReference type="EMBL" id="VORW01000012">
    <property type="protein sequence ID" value="TXE07565.1"/>
    <property type="molecule type" value="Genomic_DNA"/>
</dbReference>
<dbReference type="SUPFAM" id="SSF52540">
    <property type="entry name" value="P-loop containing nucleoside triphosphate hydrolases"/>
    <property type="match status" value="1"/>
</dbReference>
<dbReference type="InterPro" id="IPR006500">
    <property type="entry name" value="Helicase_put_C_phage/plasmid"/>
</dbReference>
<dbReference type="Pfam" id="PF19263">
    <property type="entry name" value="DUF5906"/>
    <property type="match status" value="1"/>
</dbReference>
<dbReference type="OrthoDB" id="9763644at2"/>
<dbReference type="Gene3D" id="3.40.50.300">
    <property type="entry name" value="P-loop containing nucleotide triphosphate hydrolases"/>
    <property type="match status" value="1"/>
</dbReference>
<comment type="caution">
    <text evidence="5">The sequence shown here is derived from an EMBL/GenBank/DDBJ whole genome shotgun (WGS) entry which is preliminary data.</text>
</comment>